<evidence type="ECO:0000313" key="2">
    <source>
        <dbReference type="Proteomes" id="UP001056120"/>
    </source>
</evidence>
<dbReference type="EMBL" id="CM042025">
    <property type="protein sequence ID" value="KAI3808691.1"/>
    <property type="molecule type" value="Genomic_DNA"/>
</dbReference>
<keyword evidence="2" id="KW-1185">Reference proteome</keyword>
<evidence type="ECO:0000313" key="1">
    <source>
        <dbReference type="EMBL" id="KAI3808691.1"/>
    </source>
</evidence>
<comment type="caution">
    <text evidence="1">The sequence shown here is derived from an EMBL/GenBank/DDBJ whole genome shotgun (WGS) entry which is preliminary data.</text>
</comment>
<gene>
    <name evidence="1" type="ORF">L1987_24649</name>
</gene>
<accession>A0ACB9IMG6</accession>
<reference evidence="1 2" key="2">
    <citation type="journal article" date="2022" name="Mol. Ecol. Resour.">
        <title>The genomes of chicory, endive, great burdock and yacon provide insights into Asteraceae paleo-polyploidization history and plant inulin production.</title>
        <authorList>
            <person name="Fan W."/>
            <person name="Wang S."/>
            <person name="Wang H."/>
            <person name="Wang A."/>
            <person name="Jiang F."/>
            <person name="Liu H."/>
            <person name="Zhao H."/>
            <person name="Xu D."/>
            <person name="Zhang Y."/>
        </authorList>
    </citation>
    <scope>NUCLEOTIDE SEQUENCE [LARGE SCALE GENOMIC DNA]</scope>
    <source>
        <strain evidence="2">cv. Yunnan</strain>
        <tissue evidence="1">Leaves</tissue>
    </source>
</reference>
<name>A0ACB9IMG6_9ASTR</name>
<dbReference type="Proteomes" id="UP001056120">
    <property type="component" value="Linkage Group LG08"/>
</dbReference>
<proteinExistence type="predicted"/>
<reference evidence="2" key="1">
    <citation type="journal article" date="2022" name="Mol. Ecol. Resour.">
        <title>The genomes of chicory, endive, great burdock and yacon provide insights into Asteraceae palaeo-polyploidization history and plant inulin production.</title>
        <authorList>
            <person name="Fan W."/>
            <person name="Wang S."/>
            <person name="Wang H."/>
            <person name="Wang A."/>
            <person name="Jiang F."/>
            <person name="Liu H."/>
            <person name="Zhao H."/>
            <person name="Xu D."/>
            <person name="Zhang Y."/>
        </authorList>
    </citation>
    <scope>NUCLEOTIDE SEQUENCE [LARGE SCALE GENOMIC DNA]</scope>
    <source>
        <strain evidence="2">cv. Yunnan</strain>
    </source>
</reference>
<sequence>MSTMRGCPSLVVFNEKLYVLGGYDGKGMVSTIEIYDPRRGSWVFGEPMNHPRGFSATTVAKDSIYIIGGLKSGDEVNGTVECYKEGRVWEMTNANNACRRCFLSVVAL</sequence>
<organism evidence="1 2">
    <name type="scientific">Smallanthus sonchifolius</name>
    <dbReference type="NCBI Taxonomy" id="185202"/>
    <lineage>
        <taxon>Eukaryota</taxon>
        <taxon>Viridiplantae</taxon>
        <taxon>Streptophyta</taxon>
        <taxon>Embryophyta</taxon>
        <taxon>Tracheophyta</taxon>
        <taxon>Spermatophyta</taxon>
        <taxon>Magnoliopsida</taxon>
        <taxon>eudicotyledons</taxon>
        <taxon>Gunneridae</taxon>
        <taxon>Pentapetalae</taxon>
        <taxon>asterids</taxon>
        <taxon>campanulids</taxon>
        <taxon>Asterales</taxon>
        <taxon>Asteraceae</taxon>
        <taxon>Asteroideae</taxon>
        <taxon>Heliantheae alliance</taxon>
        <taxon>Millerieae</taxon>
        <taxon>Smallanthus</taxon>
    </lineage>
</organism>
<protein>
    <submittedName>
        <fullName evidence="1">Uncharacterized protein</fullName>
    </submittedName>
</protein>